<dbReference type="Proteomes" id="UP000239366">
    <property type="component" value="Unassembled WGS sequence"/>
</dbReference>
<name>A0A2S7T6F0_9FLAO</name>
<keyword evidence="3" id="KW-1185">Reference proteome</keyword>
<dbReference type="OrthoDB" id="883856at2"/>
<dbReference type="Pfam" id="PF13302">
    <property type="entry name" value="Acetyltransf_3"/>
    <property type="match status" value="1"/>
</dbReference>
<gene>
    <name evidence="2" type="ORF">BST99_04940</name>
</gene>
<dbReference type="InterPro" id="IPR000182">
    <property type="entry name" value="GNAT_dom"/>
</dbReference>
<dbReference type="GO" id="GO:0005737">
    <property type="term" value="C:cytoplasm"/>
    <property type="evidence" value="ECO:0007669"/>
    <property type="project" value="TreeGrafter"/>
</dbReference>
<evidence type="ECO:0000313" key="3">
    <source>
        <dbReference type="Proteomes" id="UP000239366"/>
    </source>
</evidence>
<dbReference type="Gene3D" id="3.40.630.30">
    <property type="match status" value="1"/>
</dbReference>
<evidence type="ECO:0000259" key="1">
    <source>
        <dbReference type="Pfam" id="PF13302"/>
    </source>
</evidence>
<dbReference type="GO" id="GO:1990189">
    <property type="term" value="F:protein N-terminal-serine acetyltransferase activity"/>
    <property type="evidence" value="ECO:0007669"/>
    <property type="project" value="TreeGrafter"/>
</dbReference>
<dbReference type="InterPro" id="IPR051908">
    <property type="entry name" value="Ribosomal_N-acetyltransferase"/>
</dbReference>
<accession>A0A2S7T6F0</accession>
<evidence type="ECO:0000313" key="2">
    <source>
        <dbReference type="EMBL" id="PQJ15161.1"/>
    </source>
</evidence>
<organism evidence="2 3">
    <name type="scientific">Aureicoccus marinus</name>
    <dbReference type="NCBI Taxonomy" id="754435"/>
    <lineage>
        <taxon>Bacteria</taxon>
        <taxon>Pseudomonadati</taxon>
        <taxon>Bacteroidota</taxon>
        <taxon>Flavobacteriia</taxon>
        <taxon>Flavobacteriales</taxon>
        <taxon>Flavobacteriaceae</taxon>
        <taxon>Aureicoccus</taxon>
    </lineage>
</organism>
<sequence>MNHFRWPLALLFTFLSHTNSFCQEKKKGYINEAVIGLVKLAFEVEDVERLEIHCDPKNYGSKAIPERLGFTHEATLKNRVKDSEGTYRDAMIWTLFREDYRAERYKNHLFTAFDIVNQPIKTIDT</sequence>
<dbReference type="SUPFAM" id="SSF55729">
    <property type="entry name" value="Acyl-CoA N-acyltransferases (Nat)"/>
    <property type="match status" value="1"/>
</dbReference>
<dbReference type="PANTHER" id="PTHR43441">
    <property type="entry name" value="RIBOSOMAL-PROTEIN-SERINE ACETYLTRANSFERASE"/>
    <property type="match status" value="1"/>
</dbReference>
<reference evidence="3" key="1">
    <citation type="submission" date="2016-11" db="EMBL/GenBank/DDBJ databases">
        <title>Trade-off between light-utilization and light-protection in marine flavobacteria.</title>
        <authorList>
            <person name="Kumagai Y."/>
            <person name="Yoshizawa S."/>
            <person name="Kogure K."/>
        </authorList>
    </citation>
    <scope>NUCLEOTIDE SEQUENCE [LARGE SCALE GENOMIC DNA]</scope>
    <source>
        <strain evidence="3">SG-18</strain>
    </source>
</reference>
<comment type="caution">
    <text evidence="2">The sequence shown here is derived from an EMBL/GenBank/DDBJ whole genome shotgun (WGS) entry which is preliminary data.</text>
</comment>
<dbReference type="GO" id="GO:0008999">
    <property type="term" value="F:protein-N-terminal-alanine acetyltransferase activity"/>
    <property type="evidence" value="ECO:0007669"/>
    <property type="project" value="TreeGrafter"/>
</dbReference>
<proteinExistence type="predicted"/>
<dbReference type="AlphaFoldDB" id="A0A2S7T6F0"/>
<dbReference type="EMBL" id="MQVX01000001">
    <property type="protein sequence ID" value="PQJ15161.1"/>
    <property type="molecule type" value="Genomic_DNA"/>
</dbReference>
<feature type="domain" description="N-acetyltransferase" evidence="1">
    <location>
        <begin position="25"/>
        <end position="71"/>
    </location>
</feature>
<dbReference type="PANTHER" id="PTHR43441:SF3">
    <property type="entry name" value="ACETYLTRANSFERASE"/>
    <property type="match status" value="1"/>
</dbReference>
<dbReference type="InterPro" id="IPR016181">
    <property type="entry name" value="Acyl_CoA_acyltransferase"/>
</dbReference>
<dbReference type="RefSeq" id="WP_105000813.1">
    <property type="nucleotide sequence ID" value="NZ_MQVX01000001.1"/>
</dbReference>
<protein>
    <recommendedName>
        <fullName evidence="1">N-acetyltransferase domain-containing protein</fullName>
    </recommendedName>
</protein>